<dbReference type="EMBL" id="FOLQ01000020">
    <property type="protein sequence ID" value="SFE85151.1"/>
    <property type="molecule type" value="Genomic_DNA"/>
</dbReference>
<dbReference type="AlphaFoldDB" id="A0A1I2DY25"/>
<sequence>MLSVAYDRNFEENFSLFKTTDSNGDYVVFTINADYKNYEYKEDYSWCLSILVDIESSEGYPTSEEAELLD</sequence>
<keyword evidence="2" id="KW-1185">Reference proteome</keyword>
<protein>
    <submittedName>
        <fullName evidence="1">Uncharacterized protein</fullName>
    </submittedName>
</protein>
<proteinExistence type="predicted"/>
<accession>A0A1I2DY25</accession>
<evidence type="ECO:0000313" key="2">
    <source>
        <dbReference type="Proteomes" id="UP000198598"/>
    </source>
</evidence>
<evidence type="ECO:0000313" key="1">
    <source>
        <dbReference type="EMBL" id="SFE85151.1"/>
    </source>
</evidence>
<organism evidence="1 2">
    <name type="scientific">Spirosoma endophyticum</name>
    <dbReference type="NCBI Taxonomy" id="662367"/>
    <lineage>
        <taxon>Bacteria</taxon>
        <taxon>Pseudomonadati</taxon>
        <taxon>Bacteroidota</taxon>
        <taxon>Cytophagia</taxon>
        <taxon>Cytophagales</taxon>
        <taxon>Cytophagaceae</taxon>
        <taxon>Spirosoma</taxon>
    </lineage>
</organism>
<name>A0A1I2DY25_9BACT</name>
<gene>
    <name evidence="1" type="ORF">SAMN05216167_120106</name>
</gene>
<dbReference type="RefSeq" id="WP_093833028.1">
    <property type="nucleotide sequence ID" value="NZ_FOLQ01000020.1"/>
</dbReference>
<dbReference type="Proteomes" id="UP000198598">
    <property type="component" value="Unassembled WGS sequence"/>
</dbReference>
<reference evidence="1 2" key="1">
    <citation type="submission" date="2016-10" db="EMBL/GenBank/DDBJ databases">
        <authorList>
            <person name="de Groot N.N."/>
        </authorList>
    </citation>
    <scope>NUCLEOTIDE SEQUENCE [LARGE SCALE GENOMIC DNA]</scope>
    <source>
        <strain evidence="1 2">DSM 26130</strain>
    </source>
</reference>